<dbReference type="PRINTS" id="PR01736">
    <property type="entry name" value="PHPHTRNFRASE"/>
</dbReference>
<comment type="subcellular location">
    <subcellularLocation>
        <location evidence="7">Cytoplasm</location>
    </subcellularLocation>
</comment>
<dbReference type="Gene3D" id="1.10.274.10">
    <property type="entry name" value="PtsI, HPr-binding domain"/>
    <property type="match status" value="1"/>
</dbReference>
<dbReference type="InterPro" id="IPR000121">
    <property type="entry name" value="PEP_util_C"/>
</dbReference>
<evidence type="ECO:0000256" key="4">
    <source>
        <dbReference type="ARBA" id="ARBA00022723"/>
    </source>
</evidence>
<feature type="binding site" evidence="9">
    <location>
        <position position="397"/>
    </location>
    <ligand>
        <name>phosphoenolpyruvate</name>
        <dbReference type="ChEBI" id="CHEBI:58702"/>
    </ligand>
</feature>
<keyword evidence="14" id="KW-1185">Reference proteome</keyword>
<evidence type="ECO:0000256" key="7">
    <source>
        <dbReference type="PIRNR" id="PIRNR000732"/>
    </source>
</evidence>
<dbReference type="SUPFAM" id="SSF55594">
    <property type="entry name" value="HPr-like"/>
    <property type="match status" value="1"/>
</dbReference>
<dbReference type="PANTHER" id="PTHR46244">
    <property type="entry name" value="PHOSPHOENOLPYRUVATE-PROTEIN PHOSPHOTRANSFERASE"/>
    <property type="match status" value="1"/>
</dbReference>
<dbReference type="InterPro" id="IPR040442">
    <property type="entry name" value="Pyrv_kinase-like_dom_sf"/>
</dbReference>
<keyword evidence="7" id="KW-0813">Transport</keyword>
<comment type="cofactor">
    <cofactor evidence="1 7 10">
        <name>Mg(2+)</name>
        <dbReference type="ChEBI" id="CHEBI:18420"/>
    </cofactor>
</comment>
<dbReference type="GO" id="GO:0008965">
    <property type="term" value="F:phosphoenolpyruvate-protein phosphotransferase activity"/>
    <property type="evidence" value="ECO:0007669"/>
    <property type="project" value="UniProtKB-EC"/>
</dbReference>
<dbReference type="SUPFAM" id="SSF47831">
    <property type="entry name" value="Enzyme I of the PEP:sugar phosphotransferase system HPr-binding (sub)domain"/>
    <property type="match status" value="1"/>
</dbReference>
<organism evidence="13 14">
    <name type="scientific">Candidatus Amphirhobacter heronislandensis</name>
    <dbReference type="NCBI Taxonomy" id="1732024"/>
    <lineage>
        <taxon>Bacteria</taxon>
        <taxon>Pseudomonadati</taxon>
        <taxon>Pseudomonadota</taxon>
        <taxon>Gammaproteobacteria</taxon>
        <taxon>Candidatus Tethybacterales</taxon>
        <taxon>Candidatus Tethybacteraceae</taxon>
        <taxon>Candidatus Amphirhobacter</taxon>
    </lineage>
</organism>
<dbReference type="Pfam" id="PF05524">
    <property type="entry name" value="PEP-utilisers_N"/>
    <property type="match status" value="1"/>
</dbReference>
<evidence type="ECO:0000256" key="8">
    <source>
        <dbReference type="PIRSR" id="PIRSR000732-1"/>
    </source>
</evidence>
<dbReference type="PROSITE" id="PS51350">
    <property type="entry name" value="PTS_HPR_DOM"/>
    <property type="match status" value="1"/>
</dbReference>
<dbReference type="PIRSF" id="PIRSF000732">
    <property type="entry name" value="PTS_enzyme_I"/>
    <property type="match status" value="1"/>
</dbReference>
<feature type="compositionally biased region" description="Low complexity" evidence="11">
    <location>
        <begin position="353"/>
        <end position="362"/>
    </location>
</feature>
<name>A0A930XXK6_9GAMM</name>
<dbReference type="InterPro" id="IPR023151">
    <property type="entry name" value="PEP_util_CS"/>
</dbReference>
<evidence type="ECO:0000256" key="11">
    <source>
        <dbReference type="SAM" id="MobiDB-lite"/>
    </source>
</evidence>
<dbReference type="InterPro" id="IPR008279">
    <property type="entry name" value="PEP-util_enz_mobile_dom"/>
</dbReference>
<feature type="binding site" evidence="9">
    <location>
        <position position="433"/>
    </location>
    <ligand>
        <name>phosphoenolpyruvate</name>
        <dbReference type="ChEBI" id="CHEBI:58702"/>
    </ligand>
</feature>
<dbReference type="PRINTS" id="PR00107">
    <property type="entry name" value="PHOSPHOCPHPR"/>
</dbReference>
<evidence type="ECO:0000256" key="10">
    <source>
        <dbReference type="PIRSR" id="PIRSR000732-3"/>
    </source>
</evidence>
<feature type="active site" description="Proton donor" evidence="8">
    <location>
        <position position="596"/>
    </location>
</feature>
<dbReference type="InterPro" id="IPR050499">
    <property type="entry name" value="PEP-utilizing_PTS_enzyme"/>
</dbReference>
<dbReference type="InterPro" id="IPR001020">
    <property type="entry name" value="PTS_HPr_His_P_site"/>
</dbReference>
<dbReference type="InterPro" id="IPR036618">
    <property type="entry name" value="PtsI_HPr-bd_sf"/>
</dbReference>
<keyword evidence="3 7" id="KW-0808">Transferase</keyword>
<dbReference type="InterPro" id="IPR036637">
    <property type="entry name" value="Phosphohistidine_dom_sf"/>
</dbReference>
<feature type="binding site" evidence="10">
    <location>
        <position position="525"/>
    </location>
    <ligand>
        <name>Mg(2+)</name>
        <dbReference type="ChEBI" id="CHEBI:18420"/>
    </ligand>
</feature>
<dbReference type="Proteomes" id="UP000604381">
    <property type="component" value="Unassembled WGS sequence"/>
</dbReference>
<feature type="region of interest" description="Disordered" evidence="11">
    <location>
        <begin position="343"/>
        <end position="364"/>
    </location>
</feature>
<comment type="function">
    <text evidence="7">General (non sugar-specific) component of the phosphoenolpyruvate-dependent sugar phosphotransferase system (sugar PTS). This major carbohydrate active-transport system catalyzes the phosphorylation of incoming sugar substrates concomitantly with their translocation across the cell membrane. Enzyme I transfers the phosphoryl group from phosphoenolpyruvate (PEP) to the phosphoryl carrier protein (HPr).</text>
</comment>
<dbReference type="GO" id="GO:0009401">
    <property type="term" value="P:phosphoenolpyruvate-dependent sugar phosphotransferase system"/>
    <property type="evidence" value="ECO:0007669"/>
    <property type="project" value="UniProtKB-KW"/>
</dbReference>
<feature type="active site" description="Tele-phosphohistidine intermediate" evidence="8">
    <location>
        <position position="291"/>
    </location>
</feature>
<dbReference type="AlphaFoldDB" id="A0A930XXK6"/>
<reference evidence="13" key="1">
    <citation type="submission" date="2020-10" db="EMBL/GenBank/DDBJ databases">
        <title>An improved Amphimedon queenslandica hologenome assembly reveals how three proteobacterial symbionts can extend the metabolic phenotypic of their marine sponge host.</title>
        <authorList>
            <person name="Degnan B."/>
            <person name="Degnan S."/>
            <person name="Xiang X."/>
        </authorList>
    </citation>
    <scope>NUCLEOTIDE SEQUENCE</scope>
    <source>
        <strain evidence="13">AqS2</strain>
    </source>
</reference>
<dbReference type="Pfam" id="PF00391">
    <property type="entry name" value="PEP-utilizers"/>
    <property type="match status" value="1"/>
</dbReference>
<dbReference type="NCBIfam" id="TIGR01003">
    <property type="entry name" value="PTS_HPr_family"/>
    <property type="match status" value="1"/>
</dbReference>
<keyword evidence="7" id="KW-0598">Phosphotransferase system</keyword>
<dbReference type="Pfam" id="PF02896">
    <property type="entry name" value="PEP-utilizers_C"/>
    <property type="match status" value="1"/>
</dbReference>
<dbReference type="SUPFAM" id="SSF51621">
    <property type="entry name" value="Phosphoenolpyruvate/pyruvate domain"/>
    <property type="match status" value="1"/>
</dbReference>
<evidence type="ECO:0000259" key="12">
    <source>
        <dbReference type="PROSITE" id="PS51350"/>
    </source>
</evidence>
<dbReference type="EMBL" id="JADHEI010000028">
    <property type="protein sequence ID" value="MBF2734918.1"/>
    <property type="molecule type" value="Genomic_DNA"/>
</dbReference>
<keyword evidence="7" id="KW-0963">Cytoplasm</keyword>
<feature type="binding site" evidence="10">
    <location>
        <position position="549"/>
    </location>
    <ligand>
        <name>Mg(2+)</name>
        <dbReference type="ChEBI" id="CHEBI:18420"/>
    </ligand>
</feature>
<dbReference type="CDD" id="cd00367">
    <property type="entry name" value="PTS-HPr_like"/>
    <property type="match status" value="1"/>
</dbReference>
<dbReference type="PROSITE" id="PS00742">
    <property type="entry name" value="PEP_ENZYMES_2"/>
    <property type="match status" value="1"/>
</dbReference>
<feature type="binding site" evidence="9">
    <location>
        <begin position="548"/>
        <end position="549"/>
    </location>
    <ligand>
        <name>phosphoenolpyruvate</name>
        <dbReference type="ChEBI" id="CHEBI:58702"/>
    </ligand>
</feature>
<dbReference type="InterPro" id="IPR035895">
    <property type="entry name" value="HPr-like_sf"/>
</dbReference>
<feature type="binding site" evidence="9">
    <location>
        <position position="559"/>
    </location>
    <ligand>
        <name>phosphoenolpyruvate</name>
        <dbReference type="ChEBI" id="CHEBI:58702"/>
    </ligand>
</feature>
<proteinExistence type="inferred from homology"/>
<dbReference type="InterPro" id="IPR015813">
    <property type="entry name" value="Pyrv/PenolPyrv_kinase-like_dom"/>
</dbReference>
<gene>
    <name evidence="13" type="ORF">ISN26_02340</name>
</gene>
<dbReference type="InterPro" id="IPR000032">
    <property type="entry name" value="HPr-like"/>
</dbReference>
<evidence type="ECO:0000256" key="1">
    <source>
        <dbReference type="ARBA" id="ARBA00001946"/>
    </source>
</evidence>
<feature type="compositionally biased region" description="Basic residues" evidence="11">
    <location>
        <begin position="343"/>
        <end position="352"/>
    </location>
</feature>
<dbReference type="GO" id="GO:0016301">
    <property type="term" value="F:kinase activity"/>
    <property type="evidence" value="ECO:0007669"/>
    <property type="project" value="UniProtKB-KW"/>
</dbReference>
<comment type="caution">
    <text evidence="13">The sequence shown here is derived from an EMBL/GenBank/DDBJ whole genome shotgun (WGS) entry which is preliminary data.</text>
</comment>
<evidence type="ECO:0000256" key="6">
    <source>
        <dbReference type="ARBA" id="ARBA00022842"/>
    </source>
</evidence>
<dbReference type="InterPro" id="IPR024692">
    <property type="entry name" value="PTS_EI"/>
</dbReference>
<accession>A0A930XXK6</accession>
<evidence type="ECO:0000256" key="3">
    <source>
        <dbReference type="ARBA" id="ARBA00022679"/>
    </source>
</evidence>
<dbReference type="Gene3D" id="3.50.30.10">
    <property type="entry name" value="Phosphohistidine domain"/>
    <property type="match status" value="1"/>
</dbReference>
<dbReference type="EC" id="2.7.3.9" evidence="7"/>
<dbReference type="GO" id="GO:0046872">
    <property type="term" value="F:metal ion binding"/>
    <property type="evidence" value="ECO:0007669"/>
    <property type="project" value="UniProtKB-KW"/>
</dbReference>
<comment type="similarity">
    <text evidence="2 7">Belongs to the PEP-utilizing enzyme family.</text>
</comment>
<dbReference type="GO" id="GO:0005737">
    <property type="term" value="C:cytoplasm"/>
    <property type="evidence" value="ECO:0007669"/>
    <property type="project" value="UniProtKB-SubCell"/>
</dbReference>
<dbReference type="PROSITE" id="PS00369">
    <property type="entry name" value="PTS_HPR_HIS"/>
    <property type="match status" value="1"/>
</dbReference>
<comment type="catalytic activity">
    <reaction evidence="7">
        <text>L-histidyl-[protein] + phosphoenolpyruvate = N(pros)-phospho-L-histidyl-[protein] + pyruvate</text>
        <dbReference type="Rhea" id="RHEA:23880"/>
        <dbReference type="Rhea" id="RHEA-COMP:9745"/>
        <dbReference type="Rhea" id="RHEA-COMP:9746"/>
        <dbReference type="ChEBI" id="CHEBI:15361"/>
        <dbReference type="ChEBI" id="CHEBI:29979"/>
        <dbReference type="ChEBI" id="CHEBI:58702"/>
        <dbReference type="ChEBI" id="CHEBI:64837"/>
        <dbReference type="EC" id="2.7.3.9"/>
    </reaction>
</comment>
<keyword evidence="6 7" id="KW-0460">Magnesium</keyword>
<evidence type="ECO:0000256" key="2">
    <source>
        <dbReference type="ARBA" id="ARBA00007837"/>
    </source>
</evidence>
<dbReference type="SUPFAM" id="SSF52009">
    <property type="entry name" value="Phosphohistidine domain"/>
    <property type="match status" value="1"/>
</dbReference>
<protein>
    <recommendedName>
        <fullName evidence="7">Phosphoenolpyruvate-protein phosphotransferase</fullName>
        <ecNumber evidence="7">2.7.3.9</ecNumber>
    </recommendedName>
    <alternativeName>
        <fullName evidence="7">Phosphotransferase system, enzyme I</fullName>
    </alternativeName>
</protein>
<sequence>MSRPTSKRAKPSPGKRIAHAAVEVINDWGLHARPSAALGRLAKGFDAKITIRHDGRKASASSIAQLLILEAVKGSHLELEAEGPDAEEAIAALAGMFADGFGEDHRVLPGEGSRCGVAVGGVHILHQANDIPHYSIPKTAVAQEQKRLAQAIKDERRHVRELDKGGDRLIAEFSSMMLGMLDEEHVAAQPAQQIRAGLVNAEWALKVCLDEVIEQFNASGNEVIQAHANDYSQMLLRLVGRMAATRRKRAKVREGTKRVVVSASVGAADVIDCYRAGYAGLVTSSGSYSSHAAILARGLGMPALFAVDAKALRGLAEDTQLILDSDAGELHVKPDKEVVKRFAKKTARRRPPAARGKAPAATKTRDGVRVHLHANIEFLDELAPAYAAGAEGIGLYRTEFLFLNRDDEPGEEEQYVAYAAAVKGSGGRPVTFRTADIGHDKGGDGSSHSSAMGLRGIRDSLRRPAAFKEQLRALLRASAHGPMRIMLPMVVHAAELDEAVRLLREAASETGQPPDRLPPVGVMIEIPGAVYAMPQLARRADFFAIGTNDLIQYALAVDRNLAEVAELADSCHPGVISLLARTVRQGKELGREVTMCGELAADPLMACLYCTLGLRGLSMGAGKIEAVRAALGRHSIRGRRRLAERLAAGGSAAEIRELLQGFAEGG</sequence>
<dbReference type="PANTHER" id="PTHR46244:SF6">
    <property type="entry name" value="PHOSPHOENOLPYRUVATE-PROTEIN PHOSPHOTRANSFERASE"/>
    <property type="match status" value="1"/>
</dbReference>
<evidence type="ECO:0000313" key="13">
    <source>
        <dbReference type="EMBL" id="MBF2734918.1"/>
    </source>
</evidence>
<evidence type="ECO:0000256" key="5">
    <source>
        <dbReference type="ARBA" id="ARBA00022777"/>
    </source>
</evidence>
<dbReference type="Gene3D" id="3.20.20.60">
    <property type="entry name" value="Phosphoenolpyruvate-binding domains"/>
    <property type="match status" value="1"/>
</dbReference>
<evidence type="ECO:0000313" key="14">
    <source>
        <dbReference type="Proteomes" id="UP000604381"/>
    </source>
</evidence>
<keyword evidence="4 7" id="KW-0479">Metal-binding</keyword>
<evidence type="ECO:0000256" key="9">
    <source>
        <dbReference type="PIRSR" id="PIRSR000732-2"/>
    </source>
</evidence>
<keyword evidence="5 7" id="KW-0418">Kinase</keyword>
<dbReference type="Pfam" id="PF00381">
    <property type="entry name" value="PTS-HPr"/>
    <property type="match status" value="1"/>
</dbReference>
<feature type="domain" description="HPr" evidence="12">
    <location>
        <begin position="17"/>
        <end position="104"/>
    </location>
</feature>
<keyword evidence="7" id="KW-0762">Sugar transport</keyword>
<dbReference type="Gene3D" id="3.30.1340.10">
    <property type="entry name" value="HPr-like"/>
    <property type="match status" value="1"/>
</dbReference>
<dbReference type="InterPro" id="IPR008731">
    <property type="entry name" value="PTS_EIN"/>
</dbReference>